<gene>
    <name evidence="2" type="ORF">MC7420_5845</name>
</gene>
<evidence type="ECO:0000313" key="2">
    <source>
        <dbReference type="EMBL" id="EDX73965.1"/>
    </source>
</evidence>
<dbReference type="GO" id="GO:0005829">
    <property type="term" value="C:cytosol"/>
    <property type="evidence" value="ECO:0007669"/>
    <property type="project" value="TreeGrafter"/>
</dbReference>
<feature type="domain" description="Cyclic nucleotide-binding" evidence="1">
    <location>
        <begin position="16"/>
        <end position="114"/>
    </location>
</feature>
<dbReference type="PANTHER" id="PTHR24567:SF26">
    <property type="entry name" value="REGULATORY PROTEIN YEIL"/>
    <property type="match status" value="1"/>
</dbReference>
<evidence type="ECO:0000259" key="1">
    <source>
        <dbReference type="PROSITE" id="PS50042"/>
    </source>
</evidence>
<dbReference type="STRING" id="118168.MC7420_5845"/>
<protein>
    <submittedName>
        <fullName evidence="2">Cyclic nucleotide-binding domain protein</fullName>
    </submittedName>
</protein>
<dbReference type="Pfam" id="PF00027">
    <property type="entry name" value="cNMP_binding"/>
    <property type="match status" value="1"/>
</dbReference>
<dbReference type="CDD" id="cd00038">
    <property type="entry name" value="CAP_ED"/>
    <property type="match status" value="1"/>
</dbReference>
<dbReference type="HOGENOM" id="CLU_075053_16_4_3"/>
<accession>B4VW22</accession>
<reference evidence="2 3" key="1">
    <citation type="submission" date="2008-07" db="EMBL/GenBank/DDBJ databases">
        <authorList>
            <person name="Tandeau de Marsac N."/>
            <person name="Ferriera S."/>
            <person name="Johnson J."/>
            <person name="Kravitz S."/>
            <person name="Beeson K."/>
            <person name="Sutton G."/>
            <person name="Rogers Y.-H."/>
            <person name="Friedman R."/>
            <person name="Frazier M."/>
            <person name="Venter J.C."/>
        </authorList>
    </citation>
    <scope>NUCLEOTIDE SEQUENCE [LARGE SCALE GENOMIC DNA]</scope>
    <source>
        <strain evidence="2 3">PCC 7420</strain>
    </source>
</reference>
<keyword evidence="3" id="KW-1185">Reference proteome</keyword>
<name>B4VW22_9CYAN</name>
<proteinExistence type="predicted"/>
<dbReference type="eggNOG" id="COG0664">
    <property type="taxonomic scope" value="Bacteria"/>
</dbReference>
<dbReference type="Proteomes" id="UP000003835">
    <property type="component" value="Unassembled WGS sequence"/>
</dbReference>
<dbReference type="EMBL" id="DS989855">
    <property type="protein sequence ID" value="EDX73965.1"/>
    <property type="molecule type" value="Genomic_DNA"/>
</dbReference>
<dbReference type="RefSeq" id="WP_006102727.1">
    <property type="nucleotide sequence ID" value="NZ_DS989855.1"/>
</dbReference>
<organism evidence="2 3">
    <name type="scientific">Coleofasciculus chthonoplastes PCC 7420</name>
    <dbReference type="NCBI Taxonomy" id="118168"/>
    <lineage>
        <taxon>Bacteria</taxon>
        <taxon>Bacillati</taxon>
        <taxon>Cyanobacteriota</taxon>
        <taxon>Cyanophyceae</taxon>
        <taxon>Coleofasciculales</taxon>
        <taxon>Coleofasciculaceae</taxon>
        <taxon>Coleofasciculus</taxon>
    </lineage>
</organism>
<dbReference type="AlphaFoldDB" id="B4VW22"/>
<dbReference type="InterPro" id="IPR050397">
    <property type="entry name" value="Env_Response_Regulators"/>
</dbReference>
<dbReference type="Gene3D" id="2.60.120.10">
    <property type="entry name" value="Jelly Rolls"/>
    <property type="match status" value="1"/>
</dbReference>
<sequence>MLEPANTVSILQQQAEPKTFSADQVIFQEGDPANYMYGILDGEVNISVNGKIVETIGKGEVFGTGTLIGVDDRTYSAIAKTDCTLAFLDQQRFLFAVQETPMFALNVMKSYSERLDRLTHSIMSD</sequence>
<evidence type="ECO:0000313" key="3">
    <source>
        <dbReference type="Proteomes" id="UP000003835"/>
    </source>
</evidence>
<dbReference type="InterPro" id="IPR000595">
    <property type="entry name" value="cNMP-bd_dom"/>
</dbReference>
<dbReference type="PROSITE" id="PS50042">
    <property type="entry name" value="CNMP_BINDING_3"/>
    <property type="match status" value="1"/>
</dbReference>
<dbReference type="InterPro" id="IPR014710">
    <property type="entry name" value="RmlC-like_jellyroll"/>
</dbReference>
<dbReference type="InterPro" id="IPR018490">
    <property type="entry name" value="cNMP-bd_dom_sf"/>
</dbReference>
<dbReference type="OrthoDB" id="517085at2"/>
<dbReference type="SMART" id="SM00100">
    <property type="entry name" value="cNMP"/>
    <property type="match status" value="1"/>
</dbReference>
<dbReference type="SUPFAM" id="SSF51206">
    <property type="entry name" value="cAMP-binding domain-like"/>
    <property type="match status" value="1"/>
</dbReference>
<dbReference type="GO" id="GO:0003700">
    <property type="term" value="F:DNA-binding transcription factor activity"/>
    <property type="evidence" value="ECO:0007669"/>
    <property type="project" value="TreeGrafter"/>
</dbReference>
<dbReference type="PANTHER" id="PTHR24567">
    <property type="entry name" value="CRP FAMILY TRANSCRIPTIONAL REGULATORY PROTEIN"/>
    <property type="match status" value="1"/>
</dbReference>